<dbReference type="KEGG" id="kbs:EPA93_13360"/>
<evidence type="ECO:0000313" key="1">
    <source>
        <dbReference type="EMBL" id="QBD76938.1"/>
    </source>
</evidence>
<dbReference type="Proteomes" id="UP000290365">
    <property type="component" value="Chromosome"/>
</dbReference>
<name>A0A4P6JNQ1_KTERU</name>
<reference evidence="1 2" key="1">
    <citation type="submission" date="2019-01" db="EMBL/GenBank/DDBJ databases">
        <title>Ktedonosporobacter rubrisoli SCAWS-G2.</title>
        <authorList>
            <person name="Huang Y."/>
            <person name="Yan B."/>
        </authorList>
    </citation>
    <scope>NUCLEOTIDE SEQUENCE [LARGE SCALE GENOMIC DNA]</scope>
    <source>
        <strain evidence="1 2">SCAWS-G2</strain>
    </source>
</reference>
<proteinExistence type="predicted"/>
<accession>A0A4P6JNQ1</accession>
<evidence type="ECO:0008006" key="3">
    <source>
        <dbReference type="Google" id="ProtNLM"/>
    </source>
</evidence>
<dbReference type="AlphaFoldDB" id="A0A4P6JNQ1"/>
<sequence>MKSGDIYPTLAFATQQDWETWLEQHHGEARGVWVKLAKKGVALSSITYAEAVEGALCYGWIDGQAASYDAQYWLQKFTPRGPRSHWSQTNRAKVGALQAAGKMRAAGLRQVALAQADGRWER</sequence>
<organism evidence="1 2">
    <name type="scientific">Ktedonosporobacter rubrisoli</name>
    <dbReference type="NCBI Taxonomy" id="2509675"/>
    <lineage>
        <taxon>Bacteria</taxon>
        <taxon>Bacillati</taxon>
        <taxon>Chloroflexota</taxon>
        <taxon>Ktedonobacteria</taxon>
        <taxon>Ktedonobacterales</taxon>
        <taxon>Ktedonosporobacteraceae</taxon>
        <taxon>Ktedonosporobacter</taxon>
    </lineage>
</organism>
<protein>
    <recommendedName>
        <fullName evidence="3">Bacteriocin-protection protein</fullName>
    </recommendedName>
</protein>
<dbReference type="RefSeq" id="WP_129888002.1">
    <property type="nucleotide sequence ID" value="NZ_CP035758.1"/>
</dbReference>
<gene>
    <name evidence="1" type="ORF">EPA93_13360</name>
</gene>
<keyword evidence="2" id="KW-1185">Reference proteome</keyword>
<dbReference type="EMBL" id="CP035758">
    <property type="protein sequence ID" value="QBD76938.1"/>
    <property type="molecule type" value="Genomic_DNA"/>
</dbReference>
<dbReference type="OrthoDB" id="9796999at2"/>
<evidence type="ECO:0000313" key="2">
    <source>
        <dbReference type="Proteomes" id="UP000290365"/>
    </source>
</evidence>